<dbReference type="Proteomes" id="UP000680866">
    <property type="component" value="Chromosome"/>
</dbReference>
<name>A0A810N5V6_9ACTN</name>
<dbReference type="AlphaFoldDB" id="A0A810N5V6"/>
<dbReference type="KEGG" id="pry:Prubr_45900"/>
<proteinExistence type="predicted"/>
<reference evidence="1" key="1">
    <citation type="submission" date="2020-08" db="EMBL/GenBank/DDBJ databases">
        <title>Whole genome shotgun sequence of Polymorphospora rubra NBRC 101157.</title>
        <authorList>
            <person name="Komaki H."/>
            <person name="Tamura T."/>
        </authorList>
    </citation>
    <scope>NUCLEOTIDE SEQUENCE</scope>
    <source>
        <strain evidence="1">NBRC 101157</strain>
    </source>
</reference>
<evidence type="ECO:0000313" key="2">
    <source>
        <dbReference type="Proteomes" id="UP000680866"/>
    </source>
</evidence>
<evidence type="ECO:0000313" key="1">
    <source>
        <dbReference type="EMBL" id="BCJ67569.1"/>
    </source>
</evidence>
<protein>
    <submittedName>
        <fullName evidence="1">Uncharacterized protein</fullName>
    </submittedName>
</protein>
<dbReference type="RefSeq" id="WP_212816885.1">
    <property type="nucleotide sequence ID" value="NZ_AP023359.1"/>
</dbReference>
<dbReference type="EMBL" id="AP023359">
    <property type="protein sequence ID" value="BCJ67569.1"/>
    <property type="molecule type" value="Genomic_DNA"/>
</dbReference>
<keyword evidence="2" id="KW-1185">Reference proteome</keyword>
<organism evidence="1 2">
    <name type="scientific">Polymorphospora rubra</name>
    <dbReference type="NCBI Taxonomy" id="338584"/>
    <lineage>
        <taxon>Bacteria</taxon>
        <taxon>Bacillati</taxon>
        <taxon>Actinomycetota</taxon>
        <taxon>Actinomycetes</taxon>
        <taxon>Micromonosporales</taxon>
        <taxon>Micromonosporaceae</taxon>
        <taxon>Polymorphospora</taxon>
    </lineage>
</organism>
<sequence>MDSFEGRCRLDWWANSSTLLGSIEVDVVITDADEGNWAAHGCLVSDNDEDRDDFAFLCNLDPVFMLRFADENMFDVIVNPAEGHHRFTLRRYTGPSERSFDYRIEL</sequence>
<gene>
    <name evidence="1" type="ORF">Prubr_45900</name>
</gene>
<accession>A0A810N5V6</accession>